<gene>
    <name evidence="1" type="ORF">Pflav_054340</name>
</gene>
<dbReference type="RefSeq" id="WP_173038844.1">
    <property type="nucleotide sequence ID" value="NZ_AP022870.1"/>
</dbReference>
<reference evidence="1 2" key="2">
    <citation type="submission" date="2020-03" db="EMBL/GenBank/DDBJ databases">
        <authorList>
            <person name="Ichikawa N."/>
            <person name="Kimura A."/>
            <person name="Kitahashi Y."/>
            <person name="Uohara A."/>
        </authorList>
    </citation>
    <scope>NUCLEOTIDE SEQUENCE [LARGE SCALE GENOMIC DNA]</scope>
    <source>
        <strain evidence="1 2">NBRC 107702</strain>
    </source>
</reference>
<dbReference type="KEGG" id="pfla:Pflav_054340"/>
<dbReference type="Proteomes" id="UP000502508">
    <property type="component" value="Chromosome"/>
</dbReference>
<accession>A0A6F8XYU6</accession>
<proteinExistence type="predicted"/>
<dbReference type="EMBL" id="AP022870">
    <property type="protein sequence ID" value="BCB79024.1"/>
    <property type="molecule type" value="Genomic_DNA"/>
</dbReference>
<organism evidence="1 2">
    <name type="scientific">Phytohabitans flavus</name>
    <dbReference type="NCBI Taxonomy" id="1076124"/>
    <lineage>
        <taxon>Bacteria</taxon>
        <taxon>Bacillati</taxon>
        <taxon>Actinomycetota</taxon>
        <taxon>Actinomycetes</taxon>
        <taxon>Micromonosporales</taxon>
        <taxon>Micromonosporaceae</taxon>
    </lineage>
</organism>
<protein>
    <submittedName>
        <fullName evidence="1">Uncharacterized protein</fullName>
    </submittedName>
</protein>
<evidence type="ECO:0000313" key="1">
    <source>
        <dbReference type="EMBL" id="BCB79024.1"/>
    </source>
</evidence>
<name>A0A6F8XYU6_9ACTN</name>
<reference evidence="1 2" key="1">
    <citation type="submission" date="2020-03" db="EMBL/GenBank/DDBJ databases">
        <title>Whole genome shotgun sequence of Phytohabitans flavus NBRC 107702.</title>
        <authorList>
            <person name="Komaki H."/>
            <person name="Tamura T."/>
        </authorList>
    </citation>
    <scope>NUCLEOTIDE SEQUENCE [LARGE SCALE GENOMIC DNA]</scope>
    <source>
        <strain evidence="1 2">NBRC 107702</strain>
    </source>
</reference>
<keyword evidence="2" id="KW-1185">Reference proteome</keyword>
<dbReference type="AlphaFoldDB" id="A0A6F8XYU6"/>
<sequence>MVRRIGARATLVAVLAACAGVGVVAQDWSLTASILGYPHWECLLFGSAGAEFGAQLQAASGLISKYPHWESMQSVASALADAFIGALSAASR</sequence>
<evidence type="ECO:0000313" key="2">
    <source>
        <dbReference type="Proteomes" id="UP000502508"/>
    </source>
</evidence>